<evidence type="ECO:0008006" key="4">
    <source>
        <dbReference type="Google" id="ProtNLM"/>
    </source>
</evidence>
<sequence length="215" mass="23797">MVEARHMNHDSSVNLLGLIVNIQTHVSLKLQLPAVLSIRSRWIAVRWLCLVPMLVAQEIALMPLERMLSVVRSRCAEIFRYTADLNQSGDAELDDGDGASSADADADSEFVLLEKDRGVEARGHRAPLDQPTDYDVNDELTEDEVMVLNWTQGENAVVIQQDRHLGRGLRERAPVVRDQTPDAPEPRLERHAEERGTLSGGARARSCGGAWSASP</sequence>
<dbReference type="Proteomes" id="UP001189429">
    <property type="component" value="Unassembled WGS sequence"/>
</dbReference>
<keyword evidence="3" id="KW-1185">Reference proteome</keyword>
<evidence type="ECO:0000313" key="2">
    <source>
        <dbReference type="EMBL" id="CAK0819433.1"/>
    </source>
</evidence>
<evidence type="ECO:0000313" key="3">
    <source>
        <dbReference type="Proteomes" id="UP001189429"/>
    </source>
</evidence>
<dbReference type="EMBL" id="CAUYUJ010007058">
    <property type="protein sequence ID" value="CAK0819433.1"/>
    <property type="molecule type" value="Genomic_DNA"/>
</dbReference>
<reference evidence="2" key="1">
    <citation type="submission" date="2023-10" db="EMBL/GenBank/DDBJ databases">
        <authorList>
            <person name="Chen Y."/>
            <person name="Shah S."/>
            <person name="Dougan E. K."/>
            <person name="Thang M."/>
            <person name="Chan C."/>
        </authorList>
    </citation>
    <scope>NUCLEOTIDE SEQUENCE [LARGE SCALE GENOMIC DNA]</scope>
</reference>
<evidence type="ECO:0000256" key="1">
    <source>
        <dbReference type="SAM" id="MobiDB-lite"/>
    </source>
</evidence>
<feature type="compositionally biased region" description="Basic and acidic residues" evidence="1">
    <location>
        <begin position="184"/>
        <end position="196"/>
    </location>
</feature>
<name>A0ABN9RJY0_9DINO</name>
<comment type="caution">
    <text evidence="2">The sequence shown here is derived from an EMBL/GenBank/DDBJ whole genome shotgun (WGS) entry which is preliminary data.</text>
</comment>
<accession>A0ABN9RJY0</accession>
<protein>
    <recommendedName>
        <fullName evidence="4">Anaphase-promoting complex subunit 1</fullName>
    </recommendedName>
</protein>
<proteinExistence type="predicted"/>
<gene>
    <name evidence="2" type="ORF">PCOR1329_LOCUS21428</name>
</gene>
<feature type="region of interest" description="Disordered" evidence="1">
    <location>
        <begin position="175"/>
        <end position="215"/>
    </location>
</feature>
<organism evidence="2 3">
    <name type="scientific">Prorocentrum cordatum</name>
    <dbReference type="NCBI Taxonomy" id="2364126"/>
    <lineage>
        <taxon>Eukaryota</taxon>
        <taxon>Sar</taxon>
        <taxon>Alveolata</taxon>
        <taxon>Dinophyceae</taxon>
        <taxon>Prorocentrales</taxon>
        <taxon>Prorocentraceae</taxon>
        <taxon>Prorocentrum</taxon>
    </lineage>
</organism>
<feature type="compositionally biased region" description="Low complexity" evidence="1">
    <location>
        <begin position="200"/>
        <end position="215"/>
    </location>
</feature>